<dbReference type="OrthoDB" id="9797568at2"/>
<accession>A0A542SRN9</accession>
<dbReference type="InterPro" id="IPR038078">
    <property type="entry name" value="PhoU-like_sf"/>
</dbReference>
<dbReference type="SUPFAM" id="SSF109755">
    <property type="entry name" value="PhoU-like"/>
    <property type="match status" value="1"/>
</dbReference>
<evidence type="ECO:0000313" key="3">
    <source>
        <dbReference type="Proteomes" id="UP000316181"/>
    </source>
</evidence>
<protein>
    <recommendedName>
        <fullName evidence="4">Phosphate transport regulator</fullName>
    </recommendedName>
</protein>
<evidence type="ECO:0000313" key="2">
    <source>
        <dbReference type="EMBL" id="TQK76897.1"/>
    </source>
</evidence>
<dbReference type="EMBL" id="VFNV01000001">
    <property type="protein sequence ID" value="TQK76897.1"/>
    <property type="molecule type" value="Genomic_DNA"/>
</dbReference>
<organism evidence="2 3">
    <name type="scientific">Rarobacter incanus</name>
    <dbReference type="NCBI Taxonomy" id="153494"/>
    <lineage>
        <taxon>Bacteria</taxon>
        <taxon>Bacillati</taxon>
        <taxon>Actinomycetota</taxon>
        <taxon>Actinomycetes</taxon>
        <taxon>Micrococcales</taxon>
        <taxon>Rarobacteraceae</taxon>
        <taxon>Rarobacter</taxon>
    </lineage>
</organism>
<dbReference type="PANTHER" id="PTHR37298:SF1">
    <property type="entry name" value="UPF0111 PROTEIN YKAA"/>
    <property type="match status" value="1"/>
</dbReference>
<comment type="similarity">
    <text evidence="1">Belongs to the UPF0111 family.</text>
</comment>
<keyword evidence="3" id="KW-1185">Reference proteome</keyword>
<dbReference type="InterPro" id="IPR018445">
    <property type="entry name" value="Put_Phosphate_transp_reg"/>
</dbReference>
<dbReference type="InterPro" id="IPR052912">
    <property type="entry name" value="UPF0111_domain"/>
</dbReference>
<dbReference type="Pfam" id="PF01865">
    <property type="entry name" value="PhoU_div"/>
    <property type="match status" value="1"/>
</dbReference>
<dbReference type="PANTHER" id="PTHR37298">
    <property type="entry name" value="UPF0111 PROTEIN YKAA"/>
    <property type="match status" value="1"/>
</dbReference>
<evidence type="ECO:0000256" key="1">
    <source>
        <dbReference type="ARBA" id="ARBA00008591"/>
    </source>
</evidence>
<dbReference type="AlphaFoldDB" id="A0A542SRN9"/>
<sequence length="204" mass="23350">MRFTPRDNTFFELLAESAQQLVEGSNILAQITGAEGSDRKKLAKRMSEIEHAGDEATHAIIKRLNSTFVTPFDRDDIYNLASGLDDCLDYMDEAAERIVLYKIDELPDRVDDQVEILRRMAELTATAMPGLRSMNELHDYWVEINRLENQADKAYRKLISHLFEDVKDPIQLMKQREVVEVLEKAADAFEKVANFVETIAVKEA</sequence>
<gene>
    <name evidence="2" type="ORF">FB389_1599</name>
</gene>
<reference evidence="2 3" key="1">
    <citation type="submission" date="2019-06" db="EMBL/GenBank/DDBJ databases">
        <title>Sequencing the genomes of 1000 actinobacteria strains.</title>
        <authorList>
            <person name="Klenk H.-P."/>
        </authorList>
    </citation>
    <scope>NUCLEOTIDE SEQUENCE [LARGE SCALE GENOMIC DNA]</scope>
    <source>
        <strain evidence="2 3">DSM 10596</strain>
    </source>
</reference>
<proteinExistence type="inferred from homology"/>
<dbReference type="Proteomes" id="UP000316181">
    <property type="component" value="Unassembled WGS sequence"/>
</dbReference>
<comment type="caution">
    <text evidence="2">The sequence shown here is derived from an EMBL/GenBank/DDBJ whole genome shotgun (WGS) entry which is preliminary data.</text>
</comment>
<evidence type="ECO:0008006" key="4">
    <source>
        <dbReference type="Google" id="ProtNLM"/>
    </source>
</evidence>
<dbReference type="Gene3D" id="1.20.58.220">
    <property type="entry name" value="Phosphate transport system protein phou homolog 2, domain 2"/>
    <property type="match status" value="1"/>
</dbReference>
<name>A0A542SRN9_9MICO</name>
<dbReference type="RefSeq" id="WP_142112488.1">
    <property type="nucleotide sequence ID" value="NZ_BAAATB010000004.1"/>
</dbReference>